<feature type="compositionally biased region" description="Low complexity" evidence="2">
    <location>
        <begin position="145"/>
        <end position="171"/>
    </location>
</feature>
<feature type="compositionally biased region" description="Basic residues" evidence="2">
    <location>
        <begin position="1024"/>
        <end position="1038"/>
    </location>
</feature>
<comment type="caution">
    <text evidence="4">The sequence shown here is derived from an EMBL/GenBank/DDBJ whole genome shotgun (WGS) entry which is preliminary data.</text>
</comment>
<organism evidence="4 5">
    <name type="scientific">Phytophthora aleatoria</name>
    <dbReference type="NCBI Taxonomy" id="2496075"/>
    <lineage>
        <taxon>Eukaryota</taxon>
        <taxon>Sar</taxon>
        <taxon>Stramenopiles</taxon>
        <taxon>Oomycota</taxon>
        <taxon>Peronosporomycetes</taxon>
        <taxon>Peronosporales</taxon>
        <taxon>Peronosporaceae</taxon>
        <taxon>Phytophthora</taxon>
    </lineage>
</organism>
<feature type="domain" description="Nephrocystin 3-like N-terminal" evidence="3">
    <location>
        <begin position="624"/>
        <end position="788"/>
    </location>
</feature>
<keyword evidence="1" id="KW-0677">Repeat</keyword>
<feature type="region of interest" description="Disordered" evidence="2">
    <location>
        <begin position="514"/>
        <end position="577"/>
    </location>
</feature>
<feature type="compositionally biased region" description="Basic residues" evidence="2">
    <location>
        <begin position="39"/>
        <end position="50"/>
    </location>
</feature>
<sequence length="1055" mass="115797">MATRGKPSVFSAFNQLRVSDDLDSDDGSAEERQQERKEKQKQKKKSRNKKKSSDSAQLKDLAFVPVSKPKKSKSKKNKAVTNTQPQSPAGSPVEEVPAANGVSEEKEETPVVPNRVEKKPQPAPQQQAAPPQQHKKVTSPKQQKKQQQQSAALSPVPAAAPPAASAPQSSSETELGAVYTPSHITITRVDGQMKRTVAVTDVMDQLLRYTQHNAQLLMVQEQLGHSNRNLQDQLQRSAEIINGLQNEVTMFRQMCLNLQAELVDLYPQSHPRLTLPFALLRSTANVRRPRYHFFSIQLCSAFHHLSSSSAMVGTMNRLKNKLRSSRLHKKEGAWALDEDSLRLKQTQDDDPVRFDRSKTLADTVNVTDDVEEMFYGRSTSNTSSDMPQYRTTEQIRGNNMTLSALHEDAETPSNASNVSSSFSQFSATTPSNYAASTPGNFTSTYHGFNTVQSTTGTSRAVSGDFELERLRSEVLEVKEEVKAIRREVMNELHVTRYDVLKELALLKGAIAQLTATQQSSPPSVSSTESSSSDTLSPDERAALTRQTSTKTSQATRDRLAASRSNIHKTPPPAARASVRLTQLAPVADNALSKPLNPQQINEMFPLIDFTSELAAHARGLTPGSRTWALTRVEEWLDARFNVGHDTLLAVVGEGGTGKSAFCGTVAQQFRGNLLAAHSCQFDRKSKSSPRNVLLSMVHQLVDNLPSFKNQLARLNLKYVLEETDPFLLAGKVLVDPLNAVEEPMHATFILVDGIDQCAAGSNGRNELLEFFAQVIPQLPSWVGFLVSSKPSSKLAKRLPVSSVLDFSAKNGAFVADVSSIVDDIARNFSDDDVAEAKKVLKKKSGGNFAYLEFTKQALSHPGMAAASKEGAVPLGVLHELPETLYDIYAEIFEDKFGQGRARVWGKAKPLLQLVVGAAAGPYSPVTEEQAKEHFNLTAEDLRMLRRSFVDLVAVKHGAYRIESSALCAWLSDPARSEEQFYFSIDDALQALRKMRCVGSSGDSGSSSDGKASHTSSRASSRVKTSSKPHQHAHTRHQPRASPDYKPVGILKRGKL</sequence>
<feature type="compositionally biased region" description="Polar residues" evidence="2">
    <location>
        <begin position="79"/>
        <end position="89"/>
    </location>
</feature>
<name>A0A8J5J479_9STRA</name>
<keyword evidence="5" id="KW-1185">Reference proteome</keyword>
<feature type="compositionally biased region" description="Basic residues" evidence="2">
    <location>
        <begin position="133"/>
        <end position="144"/>
    </location>
</feature>
<protein>
    <recommendedName>
        <fullName evidence="3">Nephrocystin 3-like N-terminal domain-containing protein</fullName>
    </recommendedName>
</protein>
<dbReference type="Pfam" id="PF24883">
    <property type="entry name" value="NPHP3_N"/>
    <property type="match status" value="1"/>
</dbReference>
<gene>
    <name evidence="4" type="ORF">JG688_00001374</name>
</gene>
<dbReference type="AlphaFoldDB" id="A0A8J5J479"/>
<dbReference type="EMBL" id="JAENGY010000031">
    <property type="protein sequence ID" value="KAG6976452.1"/>
    <property type="molecule type" value="Genomic_DNA"/>
</dbReference>
<feature type="region of interest" description="Disordered" evidence="2">
    <location>
        <begin position="998"/>
        <end position="1055"/>
    </location>
</feature>
<reference evidence="4" key="1">
    <citation type="submission" date="2021-01" db="EMBL/GenBank/DDBJ databases">
        <title>Phytophthora aleatoria, a newly-described species from Pinus radiata is distinct from Phytophthora cactorum isolates based on comparative genomics.</title>
        <authorList>
            <person name="Mcdougal R."/>
            <person name="Panda P."/>
            <person name="Williams N."/>
            <person name="Studholme D.J."/>
        </authorList>
    </citation>
    <scope>NUCLEOTIDE SEQUENCE</scope>
    <source>
        <strain evidence="4">NZFS 4037</strain>
    </source>
</reference>
<accession>A0A8J5J479</accession>
<evidence type="ECO:0000256" key="2">
    <source>
        <dbReference type="SAM" id="MobiDB-lite"/>
    </source>
</evidence>
<evidence type="ECO:0000313" key="5">
    <source>
        <dbReference type="Proteomes" id="UP000709295"/>
    </source>
</evidence>
<evidence type="ECO:0000259" key="3">
    <source>
        <dbReference type="Pfam" id="PF24883"/>
    </source>
</evidence>
<feature type="compositionally biased region" description="Polar residues" evidence="2">
    <location>
        <begin position="544"/>
        <end position="554"/>
    </location>
</feature>
<evidence type="ECO:0000256" key="1">
    <source>
        <dbReference type="ARBA" id="ARBA00022737"/>
    </source>
</evidence>
<feature type="region of interest" description="Disordered" evidence="2">
    <location>
        <begin position="1"/>
        <end position="176"/>
    </location>
</feature>
<dbReference type="Proteomes" id="UP000709295">
    <property type="component" value="Unassembled WGS sequence"/>
</dbReference>
<feature type="compositionally biased region" description="Low complexity" evidence="2">
    <location>
        <begin position="998"/>
        <end position="1023"/>
    </location>
</feature>
<dbReference type="InterPro" id="IPR056884">
    <property type="entry name" value="NPHP3-like_N"/>
</dbReference>
<feature type="compositionally biased region" description="Low complexity" evidence="2">
    <location>
        <begin position="519"/>
        <end position="535"/>
    </location>
</feature>
<feature type="compositionally biased region" description="Basic residues" evidence="2">
    <location>
        <begin position="68"/>
        <end position="78"/>
    </location>
</feature>
<proteinExistence type="predicted"/>
<evidence type="ECO:0000313" key="4">
    <source>
        <dbReference type="EMBL" id="KAG6976452.1"/>
    </source>
</evidence>
<feature type="compositionally biased region" description="Basic and acidic residues" evidence="2">
    <location>
        <begin position="29"/>
        <end position="38"/>
    </location>
</feature>